<dbReference type="EMBL" id="CM039426">
    <property type="protein sequence ID" value="KAI4357355.1"/>
    <property type="molecule type" value="Genomic_DNA"/>
</dbReference>
<sequence>MSSLHNPVNFFRIILPFTLERGKLPLPKGFGRKYETTLSSSVLIKLPNGGKWEMNWTMHDGQIWFENGWKEFVKFYSISVGYFLVFKYDGNSHFQVLIFDTSCLEIAYPVLGIDDDESNKSDSVEVIHGCNKARQKSPVPCSRPHKLARTNPVADTDCFDHLDHNAESSRIGRKRREKIHTRLDIDSAQKRFKGNGEDSFNFEKHPKREIKSSKEPLSFQNLFSFDVQMYRTYLTTNCLCLPRNHGMNCLSKNEGPIILRVSDEKNWPVSYKFSNGRGRLTNVSIRRVNEISNSPLSQGEWATKKPSSVFHEQVPQMKPVCSSPHMKAKVSRVDRRKLEKTQTHLDTDAAGKRFKGNGGGSFYSGKHSKCETKRGKQTLSFEKPLSFDVQMYRTYLTTNCLHLPHNHGMTCLSKNEGTIILRVSDEKTWPISYKFSNGRGRLTTGWLSFVRENNLKRGDVCNFKIIESNGISFVVYIRRVNEISNSPLSQGEGATNKLSSTFNEQVPPRMHVKSEVQKACSQFKSDNGFPIFIRSCLLENTRPSIPIDFIRRYIKHNEQCVILQVGRKSFLVKLAYNPNKSYARFTTGWSSFVGECGLKAGDVCHFQLIDEDEGKLVLKVSIERNIDRDA</sequence>
<accession>A0ACB9Q8P2</accession>
<name>A0ACB9Q8P2_BAUVA</name>
<proteinExistence type="predicted"/>
<reference evidence="1 2" key="1">
    <citation type="journal article" date="2022" name="DNA Res.">
        <title>Chromosomal-level genome assembly of the orchid tree Bauhinia variegata (Leguminosae; Cercidoideae) supports the allotetraploid origin hypothesis of Bauhinia.</title>
        <authorList>
            <person name="Zhong Y."/>
            <person name="Chen Y."/>
            <person name="Zheng D."/>
            <person name="Pang J."/>
            <person name="Liu Y."/>
            <person name="Luo S."/>
            <person name="Meng S."/>
            <person name="Qian L."/>
            <person name="Wei D."/>
            <person name="Dai S."/>
            <person name="Zhou R."/>
        </authorList>
    </citation>
    <scope>NUCLEOTIDE SEQUENCE [LARGE SCALE GENOMIC DNA]</scope>
    <source>
        <strain evidence="1">BV-YZ2020</strain>
    </source>
</reference>
<organism evidence="1 2">
    <name type="scientific">Bauhinia variegata</name>
    <name type="common">Purple orchid tree</name>
    <name type="synonym">Phanera variegata</name>
    <dbReference type="NCBI Taxonomy" id="167791"/>
    <lineage>
        <taxon>Eukaryota</taxon>
        <taxon>Viridiplantae</taxon>
        <taxon>Streptophyta</taxon>
        <taxon>Embryophyta</taxon>
        <taxon>Tracheophyta</taxon>
        <taxon>Spermatophyta</taxon>
        <taxon>Magnoliopsida</taxon>
        <taxon>eudicotyledons</taxon>
        <taxon>Gunneridae</taxon>
        <taxon>Pentapetalae</taxon>
        <taxon>rosids</taxon>
        <taxon>fabids</taxon>
        <taxon>Fabales</taxon>
        <taxon>Fabaceae</taxon>
        <taxon>Cercidoideae</taxon>
        <taxon>Cercideae</taxon>
        <taxon>Bauhiniinae</taxon>
        <taxon>Bauhinia</taxon>
    </lineage>
</organism>
<evidence type="ECO:0000313" key="2">
    <source>
        <dbReference type="Proteomes" id="UP000828941"/>
    </source>
</evidence>
<comment type="caution">
    <text evidence="1">The sequence shown here is derived from an EMBL/GenBank/DDBJ whole genome shotgun (WGS) entry which is preliminary data.</text>
</comment>
<keyword evidence="2" id="KW-1185">Reference proteome</keyword>
<gene>
    <name evidence="1" type="ORF">L6164_001309</name>
</gene>
<dbReference type="Proteomes" id="UP000828941">
    <property type="component" value="Chromosome 1"/>
</dbReference>
<protein>
    <submittedName>
        <fullName evidence="1">Uncharacterized protein</fullName>
    </submittedName>
</protein>
<evidence type="ECO:0000313" key="1">
    <source>
        <dbReference type="EMBL" id="KAI4357355.1"/>
    </source>
</evidence>